<comment type="subcellular location">
    <subcellularLocation>
        <location evidence="1">Nucleus</location>
    </subcellularLocation>
</comment>
<dbReference type="InterPro" id="IPR050613">
    <property type="entry name" value="Sec_Metabolite_Reg"/>
</dbReference>
<reference evidence="7" key="1">
    <citation type="journal article" date="2014" name="Nat. Commun.">
        <title>Genomic adaptations of the halophilic Dead Sea filamentous fungus Eurotium rubrum.</title>
        <authorList>
            <person name="Kis-Papo T."/>
            <person name="Weig A.R."/>
            <person name="Riley R."/>
            <person name="Persoh D."/>
            <person name="Salamov A."/>
            <person name="Sun H."/>
            <person name="Lipzen A."/>
            <person name="Wasser S.P."/>
            <person name="Rambold G."/>
            <person name="Grigoriev I.V."/>
            <person name="Nevo E."/>
        </authorList>
    </citation>
    <scope>NUCLEOTIDE SEQUENCE [LARGE SCALE GENOMIC DNA]</scope>
    <source>
        <strain evidence="7">CBS 135680</strain>
    </source>
</reference>
<organism evidence="6 7">
    <name type="scientific">Aspergillus ruber (strain CBS 135680)</name>
    <dbReference type="NCBI Taxonomy" id="1388766"/>
    <lineage>
        <taxon>Eukaryota</taxon>
        <taxon>Fungi</taxon>
        <taxon>Dikarya</taxon>
        <taxon>Ascomycota</taxon>
        <taxon>Pezizomycotina</taxon>
        <taxon>Eurotiomycetes</taxon>
        <taxon>Eurotiomycetidae</taxon>
        <taxon>Eurotiales</taxon>
        <taxon>Aspergillaceae</taxon>
        <taxon>Aspergillus</taxon>
        <taxon>Aspergillus subgen. Aspergillus</taxon>
    </lineage>
</organism>
<dbReference type="CDD" id="cd12148">
    <property type="entry name" value="fungal_TF_MHR"/>
    <property type="match status" value="1"/>
</dbReference>
<keyword evidence="4" id="KW-0539">Nucleus</keyword>
<dbReference type="GO" id="GO:0008270">
    <property type="term" value="F:zinc ion binding"/>
    <property type="evidence" value="ECO:0007669"/>
    <property type="project" value="InterPro"/>
</dbReference>
<dbReference type="RefSeq" id="XP_040635727.1">
    <property type="nucleotide sequence ID" value="XM_040782775.1"/>
</dbReference>
<evidence type="ECO:0000259" key="5">
    <source>
        <dbReference type="Pfam" id="PF04082"/>
    </source>
</evidence>
<evidence type="ECO:0000256" key="4">
    <source>
        <dbReference type="ARBA" id="ARBA00023242"/>
    </source>
</evidence>
<proteinExistence type="predicted"/>
<dbReference type="HOGENOM" id="CLU_018186_2_0_1"/>
<keyword evidence="2" id="KW-0805">Transcription regulation</keyword>
<feature type="domain" description="Xylanolytic transcriptional activator regulatory" evidence="5">
    <location>
        <begin position="28"/>
        <end position="170"/>
    </location>
</feature>
<dbReference type="PANTHER" id="PTHR31001">
    <property type="entry name" value="UNCHARACTERIZED TRANSCRIPTIONAL REGULATORY PROTEIN"/>
    <property type="match status" value="1"/>
</dbReference>
<evidence type="ECO:0000256" key="2">
    <source>
        <dbReference type="ARBA" id="ARBA00023015"/>
    </source>
</evidence>
<dbReference type="GO" id="GO:0003677">
    <property type="term" value="F:DNA binding"/>
    <property type="evidence" value="ECO:0007669"/>
    <property type="project" value="InterPro"/>
</dbReference>
<evidence type="ECO:0000256" key="3">
    <source>
        <dbReference type="ARBA" id="ARBA00023163"/>
    </source>
</evidence>
<protein>
    <recommendedName>
        <fullName evidence="5">Xylanolytic transcriptional activator regulatory domain-containing protein</fullName>
    </recommendedName>
</protein>
<dbReference type="Proteomes" id="UP000019804">
    <property type="component" value="Unassembled WGS sequence"/>
</dbReference>
<evidence type="ECO:0000313" key="7">
    <source>
        <dbReference type="Proteomes" id="UP000019804"/>
    </source>
</evidence>
<keyword evidence="7" id="KW-1185">Reference proteome</keyword>
<sequence>MESDDIIVGGLLSQSQDHLTYSLQLRNAAMTCLCQDHFLVHHNLHTLQTLLLLIYTICHNEGVERAWSLLGMGLNIAMALRCHVHSNDLSHIEIERRRRCWSGILTLHTYQAILFRDIDMSFPLNIKATMSAEVIDVDIHDALSQKRSLPPMSLMKFKIRFFQLSTRICGHISGPSTLNEVSLHHFNKAIAEEQQLWDSTFLVDGSPSVLDSASYAHWCILQTYAHQLYLVLHRPFHHSQSPRFLPASREKCIESSTALLDIHRILCELPRFRYYKWIVNGMTSFNALHGAVALASCLLDKPDSLDMKPYWAAFDATVRRMEALQNRSPVCAKAYPILRHLQNQVSSAHRPQSGPGDDAGNGLDDWINDVDWFNLESAHLDFGMG</sequence>
<evidence type="ECO:0000313" key="6">
    <source>
        <dbReference type="EMBL" id="EYE92039.1"/>
    </source>
</evidence>
<accession>A0A017S617</accession>
<evidence type="ECO:0000256" key="1">
    <source>
        <dbReference type="ARBA" id="ARBA00004123"/>
    </source>
</evidence>
<dbReference type="AlphaFoldDB" id="A0A017S617"/>
<dbReference type="GeneID" id="63697899"/>
<dbReference type="Pfam" id="PF04082">
    <property type="entry name" value="Fungal_trans"/>
    <property type="match status" value="1"/>
</dbReference>
<keyword evidence="3" id="KW-0804">Transcription</keyword>
<dbReference type="GO" id="GO:0005634">
    <property type="term" value="C:nucleus"/>
    <property type="evidence" value="ECO:0007669"/>
    <property type="project" value="UniProtKB-SubCell"/>
</dbReference>
<dbReference type="OrthoDB" id="2406834at2759"/>
<dbReference type="PANTHER" id="PTHR31001:SF40">
    <property type="entry name" value="ZN(II)2CYS6 TRANSCRIPTION FACTOR (EUROFUNG)"/>
    <property type="match status" value="1"/>
</dbReference>
<dbReference type="GO" id="GO:0006351">
    <property type="term" value="P:DNA-templated transcription"/>
    <property type="evidence" value="ECO:0007669"/>
    <property type="project" value="InterPro"/>
</dbReference>
<dbReference type="InterPro" id="IPR007219">
    <property type="entry name" value="XnlR_reg_dom"/>
</dbReference>
<gene>
    <name evidence="6" type="ORF">EURHEDRAFT_415740</name>
</gene>
<name>A0A017S617_ASPRC</name>
<dbReference type="EMBL" id="KK088439">
    <property type="protein sequence ID" value="EYE92039.1"/>
    <property type="molecule type" value="Genomic_DNA"/>
</dbReference>